<evidence type="ECO:0000256" key="1">
    <source>
        <dbReference type="SAM" id="MobiDB-lite"/>
    </source>
</evidence>
<name>A0ABU7CQD2_9TELE</name>
<accession>A0ABU7CQD2</accession>
<feature type="compositionally biased region" description="Basic and acidic residues" evidence="1">
    <location>
        <begin position="1"/>
        <end position="13"/>
    </location>
</feature>
<dbReference type="Proteomes" id="UP001352852">
    <property type="component" value="Unassembled WGS sequence"/>
</dbReference>
<evidence type="ECO:0000313" key="2">
    <source>
        <dbReference type="EMBL" id="MED6265157.1"/>
    </source>
</evidence>
<reference evidence="2 3" key="1">
    <citation type="submission" date="2021-06" db="EMBL/GenBank/DDBJ databases">
        <authorList>
            <person name="Palmer J.M."/>
        </authorList>
    </citation>
    <scope>NUCLEOTIDE SEQUENCE [LARGE SCALE GENOMIC DNA]</scope>
    <source>
        <strain evidence="2 3">CL_MEX2019</strain>
        <tissue evidence="2">Muscle</tissue>
    </source>
</reference>
<evidence type="ECO:0000313" key="3">
    <source>
        <dbReference type="Proteomes" id="UP001352852"/>
    </source>
</evidence>
<keyword evidence="3" id="KW-1185">Reference proteome</keyword>
<feature type="region of interest" description="Disordered" evidence="1">
    <location>
        <begin position="1"/>
        <end position="27"/>
    </location>
</feature>
<comment type="caution">
    <text evidence="2">The sequence shown here is derived from an EMBL/GenBank/DDBJ whole genome shotgun (WGS) entry which is preliminary data.</text>
</comment>
<organism evidence="2 3">
    <name type="scientific">Characodon lateralis</name>
    <dbReference type="NCBI Taxonomy" id="208331"/>
    <lineage>
        <taxon>Eukaryota</taxon>
        <taxon>Metazoa</taxon>
        <taxon>Chordata</taxon>
        <taxon>Craniata</taxon>
        <taxon>Vertebrata</taxon>
        <taxon>Euteleostomi</taxon>
        <taxon>Actinopterygii</taxon>
        <taxon>Neopterygii</taxon>
        <taxon>Teleostei</taxon>
        <taxon>Neoteleostei</taxon>
        <taxon>Acanthomorphata</taxon>
        <taxon>Ovalentaria</taxon>
        <taxon>Atherinomorphae</taxon>
        <taxon>Cyprinodontiformes</taxon>
        <taxon>Goodeidae</taxon>
        <taxon>Characodon</taxon>
    </lineage>
</organism>
<gene>
    <name evidence="2" type="ORF">CHARACLAT_022608</name>
</gene>
<sequence>MMRTPSGDKEAKTVRGSTSEGILQKQKRGNVNMRASFECFMLFNGQTFLDRKSLSLCVHSEYCKTCGRHKRSRMGWPRETVHGGQAKFCDISFCGAAVQTLANAGSLYGNFVSTHKNNLHLNDF</sequence>
<protein>
    <submittedName>
        <fullName evidence="2">Uncharacterized protein</fullName>
    </submittedName>
</protein>
<dbReference type="EMBL" id="JAHUTJ010002315">
    <property type="protein sequence ID" value="MED6265157.1"/>
    <property type="molecule type" value="Genomic_DNA"/>
</dbReference>
<proteinExistence type="predicted"/>